<dbReference type="RefSeq" id="XP_065957155.1">
    <property type="nucleotide sequence ID" value="XM_066102072.1"/>
</dbReference>
<evidence type="ECO:0000313" key="2">
    <source>
        <dbReference type="EMBL" id="QQK44928.1"/>
    </source>
</evidence>
<evidence type="ECO:0000313" key="3">
    <source>
        <dbReference type="Proteomes" id="UP000595662"/>
    </source>
</evidence>
<protein>
    <submittedName>
        <fullName evidence="2">Uncharacterized protein</fullName>
    </submittedName>
</protein>
<proteinExistence type="predicted"/>
<dbReference type="GeneID" id="90953135"/>
<feature type="region of interest" description="Disordered" evidence="1">
    <location>
        <begin position="1"/>
        <end position="40"/>
    </location>
</feature>
<evidence type="ECO:0000256" key="1">
    <source>
        <dbReference type="SAM" id="MobiDB-lite"/>
    </source>
</evidence>
<name>A0A7T6XPB8_PENDI</name>
<gene>
    <name evidence="2" type="ORF">Pdw03_8829</name>
</gene>
<accession>A0A7T6XPB8</accession>
<feature type="compositionally biased region" description="Polar residues" evidence="1">
    <location>
        <begin position="22"/>
        <end position="32"/>
    </location>
</feature>
<sequence length="81" mass="9066">MASFHQFGLEKTHSKDPRPKTRATSRTETPTLVPTRKEHEHSGIIGGLVCSHNAFEFFYMKTTSKPPPWTSVTISLHVGSD</sequence>
<feature type="compositionally biased region" description="Basic and acidic residues" evidence="1">
    <location>
        <begin position="8"/>
        <end position="19"/>
    </location>
</feature>
<dbReference type="EMBL" id="CP060776">
    <property type="protein sequence ID" value="QQK44928.1"/>
    <property type="molecule type" value="Genomic_DNA"/>
</dbReference>
<reference evidence="2 3" key="1">
    <citation type="submission" date="2020-08" db="EMBL/GenBank/DDBJ databases">
        <title>The completed genome sequence of the pathogenic ascomycete fungus Penicillium digitatum.</title>
        <authorList>
            <person name="Wang M."/>
        </authorList>
    </citation>
    <scope>NUCLEOTIDE SEQUENCE [LARGE SCALE GENOMIC DNA]</scope>
    <source>
        <strain evidence="2 3">PdW03</strain>
    </source>
</reference>
<organism evidence="2 3">
    <name type="scientific">Penicillium digitatum</name>
    <name type="common">Green mold</name>
    <dbReference type="NCBI Taxonomy" id="36651"/>
    <lineage>
        <taxon>Eukaryota</taxon>
        <taxon>Fungi</taxon>
        <taxon>Dikarya</taxon>
        <taxon>Ascomycota</taxon>
        <taxon>Pezizomycotina</taxon>
        <taxon>Eurotiomycetes</taxon>
        <taxon>Eurotiomycetidae</taxon>
        <taxon>Eurotiales</taxon>
        <taxon>Aspergillaceae</taxon>
        <taxon>Penicillium</taxon>
    </lineage>
</organism>
<dbReference type="AlphaFoldDB" id="A0A7T6XPB8"/>
<dbReference type="Proteomes" id="UP000595662">
    <property type="component" value="Chromosome 3"/>
</dbReference>